<comment type="caution">
    <text evidence="2">The sequence shown here is derived from an EMBL/GenBank/DDBJ whole genome shotgun (WGS) entry which is preliminary data.</text>
</comment>
<dbReference type="InterPro" id="IPR012337">
    <property type="entry name" value="RNaseH-like_sf"/>
</dbReference>
<keyword evidence="3" id="KW-1185">Reference proteome</keyword>
<evidence type="ECO:0000313" key="3">
    <source>
        <dbReference type="Proteomes" id="UP001221757"/>
    </source>
</evidence>
<dbReference type="Proteomes" id="UP001221757">
    <property type="component" value="Unassembled WGS sequence"/>
</dbReference>
<evidence type="ECO:0000256" key="1">
    <source>
        <dbReference type="SAM" id="MobiDB-lite"/>
    </source>
</evidence>
<dbReference type="AlphaFoldDB" id="A0AAD7D7S4"/>
<dbReference type="InterPro" id="IPR036397">
    <property type="entry name" value="RNaseH_sf"/>
</dbReference>
<dbReference type="Gene3D" id="3.30.420.10">
    <property type="entry name" value="Ribonuclease H-like superfamily/Ribonuclease H"/>
    <property type="match status" value="1"/>
</dbReference>
<evidence type="ECO:0008006" key="4">
    <source>
        <dbReference type="Google" id="ProtNLM"/>
    </source>
</evidence>
<dbReference type="EMBL" id="JARKIE010000109">
    <property type="protein sequence ID" value="KAJ7683324.1"/>
    <property type="molecule type" value="Genomic_DNA"/>
</dbReference>
<gene>
    <name evidence="2" type="ORF">B0H17DRAFT_1137813</name>
</gene>
<organism evidence="2 3">
    <name type="scientific">Mycena rosella</name>
    <name type="common">Pink bonnet</name>
    <name type="synonym">Agaricus rosellus</name>
    <dbReference type="NCBI Taxonomy" id="1033263"/>
    <lineage>
        <taxon>Eukaryota</taxon>
        <taxon>Fungi</taxon>
        <taxon>Dikarya</taxon>
        <taxon>Basidiomycota</taxon>
        <taxon>Agaricomycotina</taxon>
        <taxon>Agaricomycetes</taxon>
        <taxon>Agaricomycetidae</taxon>
        <taxon>Agaricales</taxon>
        <taxon>Marasmiineae</taxon>
        <taxon>Mycenaceae</taxon>
        <taxon>Mycena</taxon>
    </lineage>
</organism>
<feature type="region of interest" description="Disordered" evidence="1">
    <location>
        <begin position="1"/>
        <end position="25"/>
    </location>
</feature>
<dbReference type="GO" id="GO:0003676">
    <property type="term" value="F:nucleic acid binding"/>
    <property type="evidence" value="ECO:0007669"/>
    <property type="project" value="InterPro"/>
</dbReference>
<protein>
    <recommendedName>
        <fullName evidence="4">3'-5' exonuclease domain-containing protein</fullName>
    </recommendedName>
</protein>
<accession>A0AAD7D7S4</accession>
<reference evidence="2" key="1">
    <citation type="submission" date="2023-03" db="EMBL/GenBank/DDBJ databases">
        <title>Massive genome expansion in bonnet fungi (Mycena s.s.) driven by repeated elements and novel gene families across ecological guilds.</title>
        <authorList>
            <consortium name="Lawrence Berkeley National Laboratory"/>
            <person name="Harder C.B."/>
            <person name="Miyauchi S."/>
            <person name="Viragh M."/>
            <person name="Kuo A."/>
            <person name="Thoen E."/>
            <person name="Andreopoulos B."/>
            <person name="Lu D."/>
            <person name="Skrede I."/>
            <person name="Drula E."/>
            <person name="Henrissat B."/>
            <person name="Morin E."/>
            <person name="Kohler A."/>
            <person name="Barry K."/>
            <person name="LaButti K."/>
            <person name="Morin E."/>
            <person name="Salamov A."/>
            <person name="Lipzen A."/>
            <person name="Mereny Z."/>
            <person name="Hegedus B."/>
            <person name="Baldrian P."/>
            <person name="Stursova M."/>
            <person name="Weitz H."/>
            <person name="Taylor A."/>
            <person name="Grigoriev I.V."/>
            <person name="Nagy L.G."/>
            <person name="Martin F."/>
            <person name="Kauserud H."/>
        </authorList>
    </citation>
    <scope>NUCLEOTIDE SEQUENCE</scope>
    <source>
        <strain evidence="2">CBHHK067</strain>
    </source>
</reference>
<proteinExistence type="predicted"/>
<dbReference type="SUPFAM" id="SSF53098">
    <property type="entry name" value="Ribonuclease H-like"/>
    <property type="match status" value="1"/>
</dbReference>
<sequence length="242" mass="26984">MVEEGTTVRQCRNNKRQQADTHPDTMTAGITAAATMIAESPQQRDAHPDIPSTVTVALTTTLPICGSQNTNSPSRKPYPMTDTIWYLTTESAVNDALAPIVDGVVGFDTEFDKWVSTKEEAIIEHIVKKVGSNKKSMLLAWQIIEQESFAQFPVAWKNIALCVVQIARGKDIWVMNLNKIKAYPKHLERILRSPDILKVRVGLNSDVPHLWADLRTDMRNMVDVGLMAKPIVLYPLLYGSAD</sequence>
<evidence type="ECO:0000313" key="2">
    <source>
        <dbReference type="EMBL" id="KAJ7683324.1"/>
    </source>
</evidence>
<name>A0AAD7D7S4_MYCRO</name>